<reference evidence="1 2" key="1">
    <citation type="journal article" date="2011" name="Stand. Genomic Sci.">
        <title>Complete genome sequence of the halophilic and highly halotolerant Chromohalobacter salexigens type strain (1H11(T)).</title>
        <authorList>
            <person name="Copeland A."/>
            <person name="O'Connor K."/>
            <person name="Lucas S."/>
            <person name="Lapidus A."/>
            <person name="Berry K.W."/>
            <person name="Detter J.C."/>
            <person name="Del Rio T.G."/>
            <person name="Hammon N."/>
            <person name="Dalin E."/>
            <person name="Tice H."/>
            <person name="Pitluck S."/>
            <person name="Bruce D."/>
            <person name="Goodwin L."/>
            <person name="Han C."/>
            <person name="Tapia R."/>
            <person name="Saunders E."/>
            <person name="Schmutz J."/>
            <person name="Brettin T."/>
            <person name="Larimer F."/>
            <person name="Land M."/>
            <person name="Hauser L."/>
            <person name="Vargas C."/>
            <person name="Nieto J.J."/>
            <person name="Kyrpides N.C."/>
            <person name="Ivanova N."/>
            <person name="Goker M."/>
            <person name="Klenk H.P."/>
            <person name="Csonka L.N."/>
            <person name="Woyke T."/>
        </authorList>
    </citation>
    <scope>NUCLEOTIDE SEQUENCE [LARGE SCALE GENOMIC DNA]</scope>
    <source>
        <strain evidence="2">ATCC BAA-138 / DSM 3043 / CIP 106854 / NCIMB 13768 / 1H11</strain>
    </source>
</reference>
<dbReference type="HOGENOM" id="CLU_2449269_0_0_6"/>
<gene>
    <name evidence="1" type="ordered locus">Csal_2002</name>
</gene>
<dbReference type="Proteomes" id="UP000000239">
    <property type="component" value="Chromosome"/>
</dbReference>
<proteinExistence type="predicted"/>
<name>Q1QW05_CHRI1</name>
<keyword evidence="2" id="KW-1185">Reference proteome</keyword>
<evidence type="ECO:0000313" key="2">
    <source>
        <dbReference type="Proteomes" id="UP000000239"/>
    </source>
</evidence>
<dbReference type="AlphaFoldDB" id="Q1QW05"/>
<sequence length="89" mass="9860">MTTVLATALTTVLATPANRAGDAAIWMLFFRLRCPFIVEALCSVKKRHGGVYRVSRCRKANCRMCVFVAISTFMEMTHGAPLRHDVSIA</sequence>
<evidence type="ECO:0000313" key="1">
    <source>
        <dbReference type="EMBL" id="ABE59353.1"/>
    </source>
</evidence>
<accession>Q1QW05</accession>
<dbReference type="EMBL" id="CP000285">
    <property type="protein sequence ID" value="ABE59353.1"/>
    <property type="molecule type" value="Genomic_DNA"/>
</dbReference>
<protein>
    <submittedName>
        <fullName evidence="1">Uncharacterized protein</fullName>
    </submittedName>
</protein>
<organism evidence="1 2">
    <name type="scientific">Chromohalobacter israelensis (strain ATCC BAA-138 / DSM 3043 / CIP 106854 / NCIMB 13768 / 1H11)</name>
    <name type="common">Chromohalobacter salexigens</name>
    <dbReference type="NCBI Taxonomy" id="290398"/>
    <lineage>
        <taxon>Bacteria</taxon>
        <taxon>Pseudomonadati</taxon>
        <taxon>Pseudomonadota</taxon>
        <taxon>Gammaproteobacteria</taxon>
        <taxon>Oceanospirillales</taxon>
        <taxon>Halomonadaceae</taxon>
        <taxon>Chromohalobacter</taxon>
    </lineage>
</organism>
<dbReference type="STRING" id="290398.Csal_2002"/>
<dbReference type="KEGG" id="csa:Csal_2002"/>